<evidence type="ECO:0000313" key="2">
    <source>
        <dbReference type="Proteomes" id="UP000253970"/>
    </source>
</evidence>
<comment type="caution">
    <text evidence="1">The sequence shown here is derived from an EMBL/GenBank/DDBJ whole genome shotgun (WGS) entry which is preliminary data.</text>
</comment>
<dbReference type="NCBIfam" id="TIGR01683">
    <property type="entry name" value="thiS"/>
    <property type="match status" value="1"/>
</dbReference>
<dbReference type="Pfam" id="PF02597">
    <property type="entry name" value="ThiS"/>
    <property type="match status" value="1"/>
</dbReference>
<dbReference type="EMBL" id="PPTU01000002">
    <property type="protein sequence ID" value="RDB72784.1"/>
    <property type="molecule type" value="Genomic_DNA"/>
</dbReference>
<proteinExistence type="predicted"/>
<protein>
    <submittedName>
        <fullName evidence="1">Thiamine biosynthesis protein ThiS</fullName>
    </submittedName>
</protein>
<dbReference type="GeneID" id="69511135"/>
<organism evidence="1 2">
    <name type="scientific">Eggerthella lenta</name>
    <name type="common">Eubacterium lentum</name>
    <dbReference type="NCBI Taxonomy" id="84112"/>
    <lineage>
        <taxon>Bacteria</taxon>
        <taxon>Bacillati</taxon>
        <taxon>Actinomycetota</taxon>
        <taxon>Coriobacteriia</taxon>
        <taxon>Eggerthellales</taxon>
        <taxon>Eggerthellaceae</taxon>
        <taxon>Eggerthella</taxon>
    </lineage>
</organism>
<dbReference type="SUPFAM" id="SSF54285">
    <property type="entry name" value="MoaD/ThiS"/>
    <property type="match status" value="1"/>
</dbReference>
<evidence type="ECO:0000313" key="1">
    <source>
        <dbReference type="EMBL" id="RDB72784.1"/>
    </source>
</evidence>
<accession>A0A369MKT7</accession>
<dbReference type="Proteomes" id="UP000253970">
    <property type="component" value="Unassembled WGS sequence"/>
</dbReference>
<dbReference type="InterPro" id="IPR012675">
    <property type="entry name" value="Beta-grasp_dom_sf"/>
</dbReference>
<dbReference type="PANTHER" id="PTHR34472">
    <property type="entry name" value="SULFUR CARRIER PROTEIN THIS"/>
    <property type="match status" value="1"/>
</dbReference>
<reference evidence="1 2" key="1">
    <citation type="journal article" date="2018" name="Elife">
        <title>Discovery and characterization of a prevalent human gut bacterial enzyme sufficient for the inactivation of a family of plant toxins.</title>
        <authorList>
            <person name="Koppel N."/>
            <person name="Bisanz J.E."/>
            <person name="Pandelia M.E."/>
            <person name="Turnbaugh P.J."/>
            <person name="Balskus E.P."/>
        </authorList>
    </citation>
    <scope>NUCLEOTIDE SEQUENCE [LARGE SCALE GENOMIC DNA]</scope>
    <source>
        <strain evidence="1 2">W1 BHI 6</strain>
    </source>
</reference>
<dbReference type="AlphaFoldDB" id="A0A369MKT7"/>
<dbReference type="Gene3D" id="3.10.20.30">
    <property type="match status" value="1"/>
</dbReference>
<dbReference type="InterPro" id="IPR016155">
    <property type="entry name" value="Mopterin_synth/thiamin_S_b"/>
</dbReference>
<dbReference type="InterPro" id="IPR003749">
    <property type="entry name" value="ThiS/MoaD-like"/>
</dbReference>
<sequence length="65" mass="6812">MAQVNGRARPEADGSTLAQLLERDGFDAPRVACELNGVIVPRDAYAATVLRAGDVLEVVRFVGGG</sequence>
<name>A0A369MKT7_EGGLN</name>
<dbReference type="RefSeq" id="WP_114532631.1">
    <property type="nucleotide sequence ID" value="NZ_BQNE01000001.1"/>
</dbReference>
<gene>
    <name evidence="1" type="primary">thiS</name>
    <name evidence="1" type="ORF">C1875_01940</name>
</gene>
<dbReference type="InterPro" id="IPR010035">
    <property type="entry name" value="Thi_S"/>
</dbReference>
<dbReference type="CDD" id="cd00565">
    <property type="entry name" value="Ubl_ThiS"/>
    <property type="match status" value="1"/>
</dbReference>
<dbReference type="PANTHER" id="PTHR34472:SF1">
    <property type="entry name" value="SULFUR CARRIER PROTEIN THIS"/>
    <property type="match status" value="1"/>
</dbReference>